<dbReference type="EMBL" id="CAJVPT010004439">
    <property type="protein sequence ID" value="CAG8508363.1"/>
    <property type="molecule type" value="Genomic_DNA"/>
</dbReference>
<name>A0ACA9L3A4_9GLOM</name>
<protein>
    <submittedName>
        <fullName evidence="1">16998_t:CDS:1</fullName>
    </submittedName>
</protein>
<accession>A0ACA9L3A4</accession>
<proteinExistence type="predicted"/>
<keyword evidence="2" id="KW-1185">Reference proteome</keyword>
<gene>
    <name evidence="1" type="ORF">ACOLOM_LOCUS3108</name>
</gene>
<dbReference type="Proteomes" id="UP000789525">
    <property type="component" value="Unassembled WGS sequence"/>
</dbReference>
<comment type="caution">
    <text evidence="1">The sequence shown here is derived from an EMBL/GenBank/DDBJ whole genome shotgun (WGS) entry which is preliminary data.</text>
</comment>
<feature type="non-terminal residue" evidence="1">
    <location>
        <position position="1"/>
    </location>
</feature>
<organism evidence="1 2">
    <name type="scientific">Acaulospora colombiana</name>
    <dbReference type="NCBI Taxonomy" id="27376"/>
    <lineage>
        <taxon>Eukaryota</taxon>
        <taxon>Fungi</taxon>
        <taxon>Fungi incertae sedis</taxon>
        <taxon>Mucoromycota</taxon>
        <taxon>Glomeromycotina</taxon>
        <taxon>Glomeromycetes</taxon>
        <taxon>Diversisporales</taxon>
        <taxon>Acaulosporaceae</taxon>
        <taxon>Acaulospora</taxon>
    </lineage>
</organism>
<sequence length="147" mass="17223">FYPSHSSREKDASIYLITKQFDPANAPYSHSREKDALTYMSTEQHNPSHIPHFQFRKKDASSYMLTEQLNPSHEDDALTYLSTEKIDSPNTPPSRSRRIKPNFKKFTKEYLDNIINSVLTKDERNKLPREDGSRVRPTNRIKNPRDL</sequence>
<evidence type="ECO:0000313" key="2">
    <source>
        <dbReference type="Proteomes" id="UP000789525"/>
    </source>
</evidence>
<evidence type="ECO:0000313" key="1">
    <source>
        <dbReference type="EMBL" id="CAG8508363.1"/>
    </source>
</evidence>
<reference evidence="1" key="1">
    <citation type="submission" date="2021-06" db="EMBL/GenBank/DDBJ databases">
        <authorList>
            <person name="Kallberg Y."/>
            <person name="Tangrot J."/>
            <person name="Rosling A."/>
        </authorList>
    </citation>
    <scope>NUCLEOTIDE SEQUENCE</scope>
    <source>
        <strain evidence="1">CL356</strain>
    </source>
</reference>